<dbReference type="SUPFAM" id="SSF52540">
    <property type="entry name" value="P-loop containing nucleoside triphosphate hydrolases"/>
    <property type="match status" value="1"/>
</dbReference>
<evidence type="ECO:0000313" key="6">
    <source>
        <dbReference type="EMBL" id="QDT42502.1"/>
    </source>
</evidence>
<dbReference type="RefSeq" id="WP_145215854.1">
    <property type="nucleotide sequence ID" value="NZ_CP036269.1"/>
</dbReference>
<dbReference type="GO" id="GO:0098796">
    <property type="term" value="C:membrane protein complex"/>
    <property type="evidence" value="ECO:0007669"/>
    <property type="project" value="UniProtKB-ARBA"/>
</dbReference>
<reference evidence="6 7" key="1">
    <citation type="submission" date="2019-02" db="EMBL/GenBank/DDBJ databases">
        <title>Deep-cultivation of Planctomycetes and their phenomic and genomic characterization uncovers novel biology.</title>
        <authorList>
            <person name="Wiegand S."/>
            <person name="Jogler M."/>
            <person name="Boedeker C."/>
            <person name="Pinto D."/>
            <person name="Vollmers J."/>
            <person name="Rivas-Marin E."/>
            <person name="Kohn T."/>
            <person name="Peeters S.H."/>
            <person name="Heuer A."/>
            <person name="Rast P."/>
            <person name="Oberbeckmann S."/>
            <person name="Bunk B."/>
            <person name="Jeske O."/>
            <person name="Meyerdierks A."/>
            <person name="Storesund J.E."/>
            <person name="Kallscheuer N."/>
            <person name="Luecker S."/>
            <person name="Lage O.M."/>
            <person name="Pohl T."/>
            <person name="Merkel B.J."/>
            <person name="Hornburger P."/>
            <person name="Mueller R.-W."/>
            <person name="Bruemmer F."/>
            <person name="Labrenz M."/>
            <person name="Spormann A.M."/>
            <person name="Op den Camp H."/>
            <person name="Overmann J."/>
            <person name="Amann R."/>
            <person name="Jetten M.S.M."/>
            <person name="Mascher T."/>
            <person name="Medema M.H."/>
            <person name="Devos D.P."/>
            <person name="Kaster A.-K."/>
            <person name="Ovreas L."/>
            <person name="Rohde M."/>
            <person name="Galperin M.Y."/>
            <person name="Jogler C."/>
        </authorList>
    </citation>
    <scope>NUCLEOTIDE SEQUENCE [LARGE SCALE GENOMIC DNA]</scope>
    <source>
        <strain evidence="6 7">Pan241w</strain>
    </source>
</reference>
<keyword evidence="2" id="KW-0547">Nucleotide-binding</keyword>
<dbReference type="PROSITE" id="PS50893">
    <property type="entry name" value="ABC_TRANSPORTER_2"/>
    <property type="match status" value="1"/>
</dbReference>
<comment type="similarity">
    <text evidence="4">Belongs to the ABC transporter superfamily. Macrolide exporter (TC 3.A.1.122) family.</text>
</comment>
<dbReference type="OrthoDB" id="273392at2"/>
<dbReference type="SMART" id="SM00382">
    <property type="entry name" value="AAA"/>
    <property type="match status" value="1"/>
</dbReference>
<dbReference type="Gene3D" id="3.40.50.300">
    <property type="entry name" value="P-loop containing nucleotide triphosphate hydrolases"/>
    <property type="match status" value="1"/>
</dbReference>
<organism evidence="6 7">
    <name type="scientific">Gimesia alba</name>
    <dbReference type="NCBI Taxonomy" id="2527973"/>
    <lineage>
        <taxon>Bacteria</taxon>
        <taxon>Pseudomonadati</taxon>
        <taxon>Planctomycetota</taxon>
        <taxon>Planctomycetia</taxon>
        <taxon>Planctomycetales</taxon>
        <taxon>Planctomycetaceae</taxon>
        <taxon>Gimesia</taxon>
    </lineage>
</organism>
<dbReference type="InterPro" id="IPR003593">
    <property type="entry name" value="AAA+_ATPase"/>
</dbReference>
<dbReference type="EC" id="3.6.3.-" evidence="6"/>
<dbReference type="InterPro" id="IPR015854">
    <property type="entry name" value="ABC_transpr_LolD-like"/>
</dbReference>
<evidence type="ECO:0000256" key="3">
    <source>
        <dbReference type="ARBA" id="ARBA00022840"/>
    </source>
</evidence>
<dbReference type="CDD" id="cd03255">
    <property type="entry name" value="ABC_MJ0796_LolCDE_FtsE"/>
    <property type="match status" value="1"/>
</dbReference>
<gene>
    <name evidence="6" type="primary">lolD_3</name>
    <name evidence="6" type="ORF">Pan241w_25860</name>
</gene>
<evidence type="ECO:0000313" key="7">
    <source>
        <dbReference type="Proteomes" id="UP000317171"/>
    </source>
</evidence>
<keyword evidence="3 6" id="KW-0067">ATP-binding</keyword>
<evidence type="ECO:0000256" key="4">
    <source>
        <dbReference type="ARBA" id="ARBA00038388"/>
    </source>
</evidence>
<dbReference type="InterPro" id="IPR003439">
    <property type="entry name" value="ABC_transporter-like_ATP-bd"/>
</dbReference>
<dbReference type="EMBL" id="CP036269">
    <property type="protein sequence ID" value="QDT42502.1"/>
    <property type="molecule type" value="Genomic_DNA"/>
</dbReference>
<keyword evidence="7" id="KW-1185">Reference proteome</keyword>
<evidence type="ECO:0000256" key="2">
    <source>
        <dbReference type="ARBA" id="ARBA00022741"/>
    </source>
</evidence>
<name>A0A517RF41_9PLAN</name>
<dbReference type="PANTHER" id="PTHR24220">
    <property type="entry name" value="IMPORT ATP-BINDING PROTEIN"/>
    <property type="match status" value="1"/>
</dbReference>
<dbReference type="GO" id="GO:0016887">
    <property type="term" value="F:ATP hydrolysis activity"/>
    <property type="evidence" value="ECO:0007669"/>
    <property type="project" value="InterPro"/>
</dbReference>
<proteinExistence type="inferred from homology"/>
<protein>
    <submittedName>
        <fullName evidence="6">Lipoprotein-releasing system ATP-binding protein LolD</fullName>
        <ecNumber evidence="6">3.6.3.-</ecNumber>
    </submittedName>
</protein>
<dbReference type="KEGG" id="gaz:Pan241w_25860"/>
<dbReference type="Proteomes" id="UP000317171">
    <property type="component" value="Chromosome"/>
</dbReference>
<dbReference type="InterPro" id="IPR017911">
    <property type="entry name" value="MacB-like_ATP-bd"/>
</dbReference>
<keyword evidence="6" id="KW-0449">Lipoprotein</keyword>
<dbReference type="AlphaFoldDB" id="A0A517RF41"/>
<dbReference type="GO" id="GO:0005524">
    <property type="term" value="F:ATP binding"/>
    <property type="evidence" value="ECO:0007669"/>
    <property type="project" value="UniProtKB-KW"/>
</dbReference>
<accession>A0A517RF41</accession>
<dbReference type="Pfam" id="PF00005">
    <property type="entry name" value="ABC_tran"/>
    <property type="match status" value="1"/>
</dbReference>
<feature type="domain" description="ABC transporter" evidence="5">
    <location>
        <begin position="3"/>
        <end position="229"/>
    </location>
</feature>
<evidence type="ECO:0000259" key="5">
    <source>
        <dbReference type="PROSITE" id="PS50893"/>
    </source>
</evidence>
<keyword evidence="6" id="KW-0378">Hydrolase</keyword>
<evidence type="ECO:0000256" key="1">
    <source>
        <dbReference type="ARBA" id="ARBA00022448"/>
    </source>
</evidence>
<dbReference type="GO" id="GO:0022857">
    <property type="term" value="F:transmembrane transporter activity"/>
    <property type="evidence" value="ECO:0007669"/>
    <property type="project" value="TreeGrafter"/>
</dbReference>
<sequence length="229" mass="24593">MLLELVELSKSFKSGSQRVQAVDGISLTVGAGEFLAIKGPSGCGKSTLLLMVGGLLSPDSGKVLIEGTDPYALSNDQRARFRSTHLGFVFQQFHLVPYLTVLDNVLTPALATNLAAAKERANALISQFGLEHRLHHTPAELSTGEKQRVALARALFHQPKILLADEPTGNLDSENSEIVLNALNQFTQNGGCVLMVTHDDQAVQSAQKVLGIKDGRLQPQSETEALINS</sequence>
<dbReference type="InterPro" id="IPR027417">
    <property type="entry name" value="P-loop_NTPase"/>
</dbReference>
<dbReference type="GO" id="GO:0005886">
    <property type="term" value="C:plasma membrane"/>
    <property type="evidence" value="ECO:0007669"/>
    <property type="project" value="TreeGrafter"/>
</dbReference>
<dbReference type="FunFam" id="3.40.50.300:FF:000032">
    <property type="entry name" value="Export ABC transporter ATP-binding protein"/>
    <property type="match status" value="1"/>
</dbReference>
<keyword evidence="1" id="KW-0813">Transport</keyword>